<organism evidence="3 4">
    <name type="scientific">Fundulus heteroclitus</name>
    <name type="common">Killifish</name>
    <name type="synonym">Mummichog</name>
    <dbReference type="NCBI Taxonomy" id="8078"/>
    <lineage>
        <taxon>Eukaryota</taxon>
        <taxon>Metazoa</taxon>
        <taxon>Chordata</taxon>
        <taxon>Craniata</taxon>
        <taxon>Vertebrata</taxon>
        <taxon>Euteleostomi</taxon>
        <taxon>Actinopterygii</taxon>
        <taxon>Neopterygii</taxon>
        <taxon>Teleostei</taxon>
        <taxon>Neoteleostei</taxon>
        <taxon>Acanthomorphata</taxon>
        <taxon>Ovalentaria</taxon>
        <taxon>Atherinomorphae</taxon>
        <taxon>Cyprinodontiformes</taxon>
        <taxon>Fundulidae</taxon>
        <taxon>Fundulus</taxon>
    </lineage>
</organism>
<dbReference type="STRING" id="8078.ENSFHEP00000028799"/>
<dbReference type="PANTHER" id="PTHR37984">
    <property type="entry name" value="PROTEIN CBG26694"/>
    <property type="match status" value="1"/>
</dbReference>
<dbReference type="PROSITE" id="PS50994">
    <property type="entry name" value="INTEGRASE"/>
    <property type="match status" value="1"/>
</dbReference>
<proteinExistence type="predicted"/>
<reference evidence="3" key="2">
    <citation type="submission" date="2025-09" db="UniProtKB">
        <authorList>
            <consortium name="Ensembl"/>
        </authorList>
    </citation>
    <scope>IDENTIFICATION</scope>
</reference>
<dbReference type="InterPro" id="IPR056924">
    <property type="entry name" value="SH3_Tf2-1"/>
</dbReference>
<dbReference type="InterPro" id="IPR012337">
    <property type="entry name" value="RNaseH-like_sf"/>
</dbReference>
<evidence type="ECO:0000313" key="3">
    <source>
        <dbReference type="Ensembl" id="ENSFHEP00000028799.1"/>
    </source>
</evidence>
<dbReference type="GO" id="GO:0003676">
    <property type="term" value="F:nucleic acid binding"/>
    <property type="evidence" value="ECO:0007669"/>
    <property type="project" value="InterPro"/>
</dbReference>
<dbReference type="Gene3D" id="3.30.420.10">
    <property type="entry name" value="Ribonuclease H-like superfamily/Ribonuclease H"/>
    <property type="match status" value="1"/>
</dbReference>
<dbReference type="AlphaFoldDB" id="A0A3Q2QNE0"/>
<dbReference type="SUPFAM" id="SSF54160">
    <property type="entry name" value="Chromo domain-like"/>
    <property type="match status" value="1"/>
</dbReference>
<dbReference type="Proteomes" id="UP000265000">
    <property type="component" value="Unplaced"/>
</dbReference>
<dbReference type="Ensembl" id="ENSFHET00000018754.1">
    <property type="protein sequence ID" value="ENSFHEP00000028799.1"/>
    <property type="gene ID" value="ENSFHEG00000013135.1"/>
</dbReference>
<dbReference type="InterPro" id="IPR036397">
    <property type="entry name" value="RNaseH_sf"/>
</dbReference>
<evidence type="ECO:0000256" key="1">
    <source>
        <dbReference type="SAM" id="MobiDB-lite"/>
    </source>
</evidence>
<dbReference type="PANTHER" id="PTHR37984:SF15">
    <property type="entry name" value="INTEGRASE CATALYTIC DOMAIN-CONTAINING PROTEIN"/>
    <property type="match status" value="1"/>
</dbReference>
<dbReference type="Gene3D" id="2.30.30.850">
    <property type="match status" value="1"/>
</dbReference>
<evidence type="ECO:0000313" key="4">
    <source>
        <dbReference type="Proteomes" id="UP000265000"/>
    </source>
</evidence>
<sequence length="269" mass="30547">MRAQQSLNSLSDRGPQFISQVWRHFCSALGARYTLTSGYHPQTNGQTERMNQQLETTLRWLTSSSPSDWNKFLPWVEYALNSNITSATGRSPFEVALGYQPPLLPMDELRIPFTSVNDYIARCQDIWRTTVTALTHTAEGSKRFADQHRRPAPHYRPGQKVWLSSRDVLTNPSAKKLAPRFTGPYEIVTVINPTTVRLSLPPHSRVHPTFHVSQIKPVLDSNLCPPSGPPPPSQDSQNPRVLRVVDARRRGRGHQYLVDWEGRSSEERS</sequence>
<evidence type="ECO:0000259" key="2">
    <source>
        <dbReference type="PROSITE" id="PS50994"/>
    </source>
</evidence>
<dbReference type="InterPro" id="IPR001584">
    <property type="entry name" value="Integrase_cat-core"/>
</dbReference>
<dbReference type="SUPFAM" id="SSF53098">
    <property type="entry name" value="Ribonuclease H-like"/>
    <property type="match status" value="1"/>
</dbReference>
<reference evidence="3" key="1">
    <citation type="submission" date="2025-08" db="UniProtKB">
        <authorList>
            <consortium name="Ensembl"/>
        </authorList>
    </citation>
    <scope>IDENTIFICATION</scope>
</reference>
<dbReference type="GeneTree" id="ENSGT00940000163772"/>
<accession>A0A3Q2QNE0</accession>
<feature type="region of interest" description="Disordered" evidence="1">
    <location>
        <begin position="220"/>
        <end position="241"/>
    </location>
</feature>
<dbReference type="InterPro" id="IPR016197">
    <property type="entry name" value="Chromo-like_dom_sf"/>
</dbReference>
<feature type="domain" description="Integrase catalytic" evidence="2">
    <location>
        <begin position="1"/>
        <end position="100"/>
    </location>
</feature>
<protein>
    <recommendedName>
        <fullName evidence="2">Integrase catalytic domain-containing protein</fullName>
    </recommendedName>
</protein>
<name>A0A3Q2QNE0_FUNHE</name>
<dbReference type="GO" id="GO:0015074">
    <property type="term" value="P:DNA integration"/>
    <property type="evidence" value="ECO:0007669"/>
    <property type="project" value="InterPro"/>
</dbReference>
<dbReference type="Pfam" id="PF24626">
    <property type="entry name" value="SH3_Tf2-1"/>
    <property type="match status" value="1"/>
</dbReference>
<dbReference type="InterPro" id="IPR050951">
    <property type="entry name" value="Retrovirus_Pol_polyprotein"/>
</dbReference>
<keyword evidence="4" id="KW-1185">Reference proteome</keyword>